<evidence type="ECO:0000313" key="2">
    <source>
        <dbReference type="EMBL" id="CAL8135787.1"/>
    </source>
</evidence>
<dbReference type="PANTHER" id="PTHR45728:SF3">
    <property type="entry name" value="ACETYL-COA CARBOXYLASE"/>
    <property type="match status" value="1"/>
</dbReference>
<dbReference type="Gene3D" id="3.30.470.20">
    <property type="entry name" value="ATP-grasp fold, B domain"/>
    <property type="match status" value="1"/>
</dbReference>
<feature type="compositionally biased region" description="Low complexity" evidence="1">
    <location>
        <begin position="102"/>
        <end position="116"/>
    </location>
</feature>
<evidence type="ECO:0000256" key="1">
    <source>
        <dbReference type="SAM" id="MobiDB-lite"/>
    </source>
</evidence>
<dbReference type="InterPro" id="IPR049076">
    <property type="entry name" value="ACCA"/>
</dbReference>
<comment type="caution">
    <text evidence="2">The sequence shown here is derived from an EMBL/GenBank/DDBJ whole genome shotgun (WGS) entry which is preliminary data.</text>
</comment>
<evidence type="ECO:0008006" key="4">
    <source>
        <dbReference type="Google" id="ProtNLM"/>
    </source>
</evidence>
<dbReference type="Proteomes" id="UP001642540">
    <property type="component" value="Unassembled WGS sequence"/>
</dbReference>
<organism evidence="2 3">
    <name type="scientific">Orchesella dallaii</name>
    <dbReference type="NCBI Taxonomy" id="48710"/>
    <lineage>
        <taxon>Eukaryota</taxon>
        <taxon>Metazoa</taxon>
        <taxon>Ecdysozoa</taxon>
        <taxon>Arthropoda</taxon>
        <taxon>Hexapoda</taxon>
        <taxon>Collembola</taxon>
        <taxon>Entomobryomorpha</taxon>
        <taxon>Entomobryoidea</taxon>
        <taxon>Orchesellidae</taxon>
        <taxon>Orchesellinae</taxon>
        <taxon>Orchesella</taxon>
    </lineage>
</organism>
<gene>
    <name evidence="2" type="ORF">ODALV1_LOCUS26140</name>
</gene>
<accession>A0ABP1RUD5</accession>
<keyword evidence="3" id="KW-1185">Reference proteome</keyword>
<protein>
    <recommendedName>
        <fullName evidence="4">Acetyl-CoA carboxylase</fullName>
    </recommendedName>
</protein>
<proteinExistence type="predicted"/>
<dbReference type="EMBL" id="CAXLJM020000109">
    <property type="protein sequence ID" value="CAL8135787.1"/>
    <property type="molecule type" value="Genomic_DNA"/>
</dbReference>
<evidence type="ECO:0000313" key="3">
    <source>
        <dbReference type="Proteomes" id="UP001642540"/>
    </source>
</evidence>
<sequence>MEQTLENLVVALKELSIRCDFRTTVEYLIKLLETPSFQDNTIYISSLDAMIAKRCEADKPDIMIGVLCGPLHVADQAVVKIPLRKDHAEALGDNQKPPPEPEASQSQSERTPQQQQEKSLSLHIYCAV</sequence>
<feature type="region of interest" description="Disordered" evidence="1">
    <location>
        <begin position="88"/>
        <end position="122"/>
    </location>
</feature>
<reference evidence="2 3" key="1">
    <citation type="submission" date="2024-08" db="EMBL/GenBank/DDBJ databases">
        <authorList>
            <person name="Cucini C."/>
            <person name="Frati F."/>
        </authorList>
    </citation>
    <scope>NUCLEOTIDE SEQUENCE [LARGE SCALE GENOMIC DNA]</scope>
</reference>
<name>A0ABP1RUD5_9HEXA</name>
<dbReference type="PANTHER" id="PTHR45728">
    <property type="entry name" value="ACETYL-COA CARBOXYLASE, ISOFORM A"/>
    <property type="match status" value="1"/>
</dbReference>